<gene>
    <name evidence="4" type="ORF">P5G62_006490</name>
</gene>
<keyword evidence="1 3" id="KW-0732">Signal</keyword>
<feature type="signal peptide" evidence="3">
    <location>
        <begin position="1"/>
        <end position="32"/>
    </location>
</feature>
<keyword evidence="2" id="KW-0378">Hydrolase</keyword>
<proteinExistence type="predicted"/>
<accession>A0ABV4YPV6</accession>
<dbReference type="Proteomes" id="UP001241748">
    <property type="component" value="Unassembled WGS sequence"/>
</dbReference>
<dbReference type="SUPFAM" id="SSF53474">
    <property type="entry name" value="alpha/beta-Hydrolases"/>
    <property type="match status" value="1"/>
</dbReference>
<dbReference type="PANTHER" id="PTHR43037:SF5">
    <property type="entry name" value="FERULOYL ESTERASE"/>
    <property type="match status" value="1"/>
</dbReference>
<evidence type="ECO:0000256" key="2">
    <source>
        <dbReference type="ARBA" id="ARBA00022801"/>
    </source>
</evidence>
<dbReference type="PANTHER" id="PTHR43037">
    <property type="entry name" value="UNNAMED PRODUCT-RELATED"/>
    <property type="match status" value="1"/>
</dbReference>
<evidence type="ECO:0000256" key="1">
    <source>
        <dbReference type="ARBA" id="ARBA00022729"/>
    </source>
</evidence>
<dbReference type="InterPro" id="IPR010126">
    <property type="entry name" value="Esterase_phb"/>
</dbReference>
<reference evidence="4 5" key="1">
    <citation type="submission" date="2024-05" db="EMBL/GenBank/DDBJ databases">
        <authorList>
            <person name="Venkateswaran K."/>
        </authorList>
    </citation>
    <scope>NUCLEOTIDE SEQUENCE [LARGE SCALE GENOMIC DNA]</scope>
    <source>
        <strain evidence="4 5">179-C4-2-HS</strain>
    </source>
</reference>
<protein>
    <submittedName>
        <fullName evidence="4">PHB depolymerase family esterase</fullName>
    </submittedName>
</protein>
<organism evidence="4 5">
    <name type="scientific">Neobacillus driksii</name>
    <dbReference type="NCBI Taxonomy" id="3035913"/>
    <lineage>
        <taxon>Bacteria</taxon>
        <taxon>Bacillati</taxon>
        <taxon>Bacillota</taxon>
        <taxon>Bacilli</taxon>
        <taxon>Bacillales</taxon>
        <taxon>Bacillaceae</taxon>
        <taxon>Neobacillus</taxon>
    </lineage>
</organism>
<evidence type="ECO:0000256" key="3">
    <source>
        <dbReference type="SAM" id="SignalP"/>
    </source>
</evidence>
<name>A0ABV4YPV6_9BACI</name>
<dbReference type="Pfam" id="PF10503">
    <property type="entry name" value="Esterase_PHB"/>
    <property type="match status" value="1"/>
</dbReference>
<dbReference type="InterPro" id="IPR029058">
    <property type="entry name" value="AB_hydrolase_fold"/>
</dbReference>
<dbReference type="Gene3D" id="3.40.50.1820">
    <property type="entry name" value="alpha/beta hydrolase"/>
    <property type="match status" value="1"/>
</dbReference>
<keyword evidence="5" id="KW-1185">Reference proteome</keyword>
<feature type="chain" id="PRO_5046004613" evidence="3">
    <location>
        <begin position="33"/>
        <end position="598"/>
    </location>
</feature>
<sequence>MKNKKMFSVVASILILSGTVIPVSGTIMPVSAASNNATEIKQTQLNAISLDGMEKPAIDITKGNKLPLTGYFTRNVTVGEKTRSVKIYVAPDTTVRDYFTVITVPDGMSTEEFLKKSGWLDIANQKSEGLFILEPGKGGWGTVQEELAYINETFKVIRDTKYYNTFGLFYLAGYGDGGTALQAWAMENPLFVISSTFIQTQDLDTNFIANTGAKTFTENQNISNSEVPVPTWFVNNNLNSVKNVVEYWKKANDTVPKGQISASSPMGSTVFMQKEDSNSIVTSYSDVRSQVAVFEKGGNGVFSKGFTQKVYDFLSYYTRYDNTTVNGNVLGVRPDYEAMGVEIKEMDLNGYKREYLVYVPESAPKENIPAVFVLAGNTQTARVFFDASHWWEVADKYGFMLVMPSEQYNSSTEVTWNVNYAANKQDDFVFLEEVIKQIDKDYSVDPGRRYLTGQSLGSMFTNYATAVMPEYFTAVGSTSGPLLRPLEGKADKIPAYLFFGEYDLWSWDFTRNGQTKNTIDYWLNRNDLGDYDDAIVTTKDRYKTYTWYDENDIPMYKYSQTKDRAHNFIVSEVWELWEEWFSHWKMDEDGVRHYIKNQ</sequence>
<dbReference type="RefSeq" id="WP_306075538.1">
    <property type="nucleotide sequence ID" value="NZ_JAROBZ020000001.1"/>
</dbReference>
<dbReference type="InterPro" id="IPR050955">
    <property type="entry name" value="Plant_Biomass_Hydrol_Est"/>
</dbReference>
<comment type="caution">
    <text evidence="4">The sequence shown here is derived from an EMBL/GenBank/DDBJ whole genome shotgun (WGS) entry which is preliminary data.</text>
</comment>
<evidence type="ECO:0000313" key="4">
    <source>
        <dbReference type="EMBL" id="MFB3166753.1"/>
    </source>
</evidence>
<dbReference type="EMBL" id="JAROBZ020000001">
    <property type="protein sequence ID" value="MFB3166753.1"/>
    <property type="molecule type" value="Genomic_DNA"/>
</dbReference>
<evidence type="ECO:0000313" key="5">
    <source>
        <dbReference type="Proteomes" id="UP001241748"/>
    </source>
</evidence>